<name>I1NMC1_ORYGL</name>
<dbReference type="STRING" id="4538.I1NMC1"/>
<dbReference type="Proteomes" id="UP000007306">
    <property type="component" value="Chromosome 1"/>
</dbReference>
<dbReference type="AlphaFoldDB" id="I1NMC1"/>
<evidence type="ECO:0008006" key="3">
    <source>
        <dbReference type="Google" id="ProtNLM"/>
    </source>
</evidence>
<proteinExistence type="predicted"/>
<evidence type="ECO:0000313" key="2">
    <source>
        <dbReference type="Proteomes" id="UP000007306"/>
    </source>
</evidence>
<keyword evidence="2" id="KW-1185">Reference proteome</keyword>
<reference evidence="1 2" key="2">
    <citation type="submission" date="2018-04" db="EMBL/GenBank/DDBJ databases">
        <title>OglaRS2 (Oryza glaberrima Reference Sequence Version 2).</title>
        <authorList>
            <person name="Zhang J."/>
            <person name="Kudrna D."/>
            <person name="Lee S."/>
            <person name="Talag J."/>
            <person name="Rajasekar S."/>
            <person name="Wing R.A."/>
        </authorList>
    </citation>
    <scope>NUCLEOTIDE SEQUENCE [LARGE SCALE GENOMIC DNA]</scope>
    <source>
        <strain evidence="1 2">cv. IRGC 96717</strain>
    </source>
</reference>
<sequence>MARHNGGWWQHLSICFSKADRMASEANAATVVDGASPNDDSGERLWGQERDREIQTWSDEAKASDGEAHLLPELRSSGGGKPTPTLFLKNFHLASLPPPLLYQQHKVHACAGKVVVRPGDVFVTRRPMWLACVYAKCGHMVAMTKAFDEMPHRGVPSWNALIVGLRKERKVSSRLKGCFIELRRRDRKCR</sequence>
<protein>
    <recommendedName>
        <fullName evidence="3">Pentatricopeptide repeat-containing protein</fullName>
    </recommendedName>
</protein>
<evidence type="ECO:0000313" key="1">
    <source>
        <dbReference type="EnsemblPlants" id="ORGLA01G0101100.1"/>
    </source>
</evidence>
<dbReference type="HOGENOM" id="CLU_1430090_0_0_1"/>
<dbReference type="Gramene" id="ORGLA01G0101100.1">
    <property type="protein sequence ID" value="ORGLA01G0101100.1"/>
    <property type="gene ID" value="ORGLA01G0101100"/>
</dbReference>
<organism evidence="1 2">
    <name type="scientific">Oryza glaberrima</name>
    <name type="common">African rice</name>
    <dbReference type="NCBI Taxonomy" id="4538"/>
    <lineage>
        <taxon>Eukaryota</taxon>
        <taxon>Viridiplantae</taxon>
        <taxon>Streptophyta</taxon>
        <taxon>Embryophyta</taxon>
        <taxon>Tracheophyta</taxon>
        <taxon>Spermatophyta</taxon>
        <taxon>Magnoliopsida</taxon>
        <taxon>Liliopsida</taxon>
        <taxon>Poales</taxon>
        <taxon>Poaceae</taxon>
        <taxon>BOP clade</taxon>
        <taxon>Oryzoideae</taxon>
        <taxon>Oryzeae</taxon>
        <taxon>Oryzinae</taxon>
        <taxon>Oryza</taxon>
    </lineage>
</organism>
<dbReference type="EnsemblPlants" id="ORGLA01G0101100.1">
    <property type="protein sequence ID" value="ORGLA01G0101100.1"/>
    <property type="gene ID" value="ORGLA01G0101100"/>
</dbReference>
<accession>I1NMC1</accession>
<reference evidence="1" key="1">
    <citation type="submission" date="2015-06" db="UniProtKB">
        <authorList>
            <consortium name="EnsemblPlants"/>
        </authorList>
    </citation>
    <scope>IDENTIFICATION</scope>
</reference>